<dbReference type="Proteomes" id="UP000799302">
    <property type="component" value="Unassembled WGS sequence"/>
</dbReference>
<evidence type="ECO:0000256" key="8">
    <source>
        <dbReference type="ARBA" id="ARBA00022701"/>
    </source>
</evidence>
<evidence type="ECO:0000256" key="15">
    <source>
        <dbReference type="ARBA" id="ARBA00023306"/>
    </source>
</evidence>
<dbReference type="GO" id="GO:0072686">
    <property type="term" value="C:mitotic spindle"/>
    <property type="evidence" value="ECO:0007669"/>
    <property type="project" value="InterPro"/>
</dbReference>
<evidence type="ECO:0000256" key="6">
    <source>
        <dbReference type="ARBA" id="ARBA00022490"/>
    </source>
</evidence>
<evidence type="ECO:0000256" key="10">
    <source>
        <dbReference type="ARBA" id="ARBA00022829"/>
    </source>
</evidence>
<evidence type="ECO:0000256" key="12">
    <source>
        <dbReference type="ARBA" id="ARBA00023054"/>
    </source>
</evidence>
<evidence type="ECO:0000256" key="4">
    <source>
        <dbReference type="ARBA" id="ARBA00005366"/>
    </source>
</evidence>
<evidence type="ECO:0000256" key="3">
    <source>
        <dbReference type="ARBA" id="ARBA00004629"/>
    </source>
</evidence>
<keyword evidence="14" id="KW-0539">Nucleus</keyword>
<name>A0A6A6U4C8_9PEZI</name>
<dbReference type="InterPro" id="IPR013960">
    <property type="entry name" value="DASH_Duo1"/>
</dbReference>
<sequence>MASFEDDSELIFDSPPASASPQKRSDAAQRFPESPFDTAEAREAALRQELENIRKINQVVEGVVDSLDKAKSNMETVSKTVDSASSLLQTWTRILSQSEHNQRLILNPRWQGATRDLSEIENDEIRRQQDAQRRQYEEQQRREAAARKAEEDERKRAAATPSRGPRGRGTGRIGSRPTSGASGSATAGYGRVRGARGTGRAGTTGRAGSTTARGRGVGGRGTS</sequence>
<dbReference type="GO" id="GO:0005874">
    <property type="term" value="C:microtubule"/>
    <property type="evidence" value="ECO:0007669"/>
    <property type="project" value="UniProtKB-KW"/>
</dbReference>
<evidence type="ECO:0000256" key="16">
    <source>
        <dbReference type="ARBA" id="ARBA00023328"/>
    </source>
</evidence>
<feature type="region of interest" description="Disordered" evidence="19">
    <location>
        <begin position="121"/>
        <end position="223"/>
    </location>
</feature>
<evidence type="ECO:0000256" key="9">
    <source>
        <dbReference type="ARBA" id="ARBA00022776"/>
    </source>
</evidence>
<keyword evidence="15" id="KW-0131">Cell cycle</keyword>
<keyword evidence="9" id="KW-0498">Mitosis</keyword>
<protein>
    <recommendedName>
        <fullName evidence="17">DASH complex subunit DUO1</fullName>
    </recommendedName>
    <alternativeName>
        <fullName evidence="18">Outer kinetochore protein DUO1</fullName>
    </alternativeName>
</protein>
<dbReference type="GO" id="GO:0000278">
    <property type="term" value="P:mitotic cell cycle"/>
    <property type="evidence" value="ECO:0007669"/>
    <property type="project" value="InterPro"/>
</dbReference>
<keyword evidence="5" id="KW-0158">Chromosome</keyword>
<reference evidence="20" key="1">
    <citation type="journal article" date="2020" name="Stud. Mycol.">
        <title>101 Dothideomycetes genomes: a test case for predicting lifestyles and emergence of pathogens.</title>
        <authorList>
            <person name="Haridas S."/>
            <person name="Albert R."/>
            <person name="Binder M."/>
            <person name="Bloem J."/>
            <person name="Labutti K."/>
            <person name="Salamov A."/>
            <person name="Andreopoulos B."/>
            <person name="Baker S."/>
            <person name="Barry K."/>
            <person name="Bills G."/>
            <person name="Bluhm B."/>
            <person name="Cannon C."/>
            <person name="Castanera R."/>
            <person name="Culley D."/>
            <person name="Daum C."/>
            <person name="Ezra D."/>
            <person name="Gonzalez J."/>
            <person name="Henrissat B."/>
            <person name="Kuo A."/>
            <person name="Liang C."/>
            <person name="Lipzen A."/>
            <person name="Lutzoni F."/>
            <person name="Magnuson J."/>
            <person name="Mondo S."/>
            <person name="Nolan M."/>
            <person name="Ohm R."/>
            <person name="Pangilinan J."/>
            <person name="Park H.-J."/>
            <person name="Ramirez L."/>
            <person name="Alfaro M."/>
            <person name="Sun H."/>
            <person name="Tritt A."/>
            <person name="Yoshinaga Y."/>
            <person name="Zwiers L.-H."/>
            <person name="Turgeon B."/>
            <person name="Goodwin S."/>
            <person name="Spatafora J."/>
            <person name="Crous P."/>
            <person name="Grigoriev I."/>
        </authorList>
    </citation>
    <scope>NUCLEOTIDE SEQUENCE</scope>
    <source>
        <strain evidence="20">CBS 115976</strain>
    </source>
</reference>
<dbReference type="GO" id="GO:0051301">
    <property type="term" value="P:cell division"/>
    <property type="evidence" value="ECO:0007669"/>
    <property type="project" value="UniProtKB-KW"/>
</dbReference>
<dbReference type="GO" id="GO:0007059">
    <property type="term" value="P:chromosome segregation"/>
    <property type="evidence" value="ECO:0007669"/>
    <property type="project" value="UniProtKB-KW"/>
</dbReference>
<evidence type="ECO:0000256" key="18">
    <source>
        <dbReference type="ARBA" id="ARBA00044358"/>
    </source>
</evidence>
<feature type="region of interest" description="Disordered" evidence="19">
    <location>
        <begin position="1"/>
        <end position="38"/>
    </location>
</feature>
<evidence type="ECO:0000256" key="11">
    <source>
        <dbReference type="ARBA" id="ARBA00022838"/>
    </source>
</evidence>
<evidence type="ECO:0000256" key="5">
    <source>
        <dbReference type="ARBA" id="ARBA00022454"/>
    </source>
</evidence>
<accession>A0A6A6U4C8</accession>
<keyword evidence="11" id="KW-0995">Kinetochore</keyword>
<dbReference type="EMBL" id="MU004240">
    <property type="protein sequence ID" value="KAF2665804.1"/>
    <property type="molecule type" value="Genomic_DNA"/>
</dbReference>
<dbReference type="GO" id="GO:0042729">
    <property type="term" value="C:DASH complex"/>
    <property type="evidence" value="ECO:0007669"/>
    <property type="project" value="InterPro"/>
</dbReference>
<dbReference type="PANTHER" id="PTHR28216">
    <property type="entry name" value="DASH COMPLEX SUBUNIT DUO1"/>
    <property type="match status" value="1"/>
</dbReference>
<keyword evidence="12" id="KW-0175">Coiled coil</keyword>
<feature type="compositionally biased region" description="Low complexity" evidence="19">
    <location>
        <begin position="173"/>
        <end position="192"/>
    </location>
</feature>
<dbReference type="AlphaFoldDB" id="A0A6A6U4C8"/>
<evidence type="ECO:0000256" key="17">
    <source>
        <dbReference type="ARBA" id="ARBA00044152"/>
    </source>
</evidence>
<feature type="compositionally biased region" description="Low complexity" evidence="19">
    <location>
        <begin position="203"/>
        <end position="214"/>
    </location>
</feature>
<evidence type="ECO:0000256" key="19">
    <source>
        <dbReference type="SAM" id="MobiDB-lite"/>
    </source>
</evidence>
<keyword evidence="8" id="KW-0493">Microtubule</keyword>
<evidence type="ECO:0000256" key="14">
    <source>
        <dbReference type="ARBA" id="ARBA00023242"/>
    </source>
</evidence>
<evidence type="ECO:0000256" key="2">
    <source>
        <dbReference type="ARBA" id="ARBA00004186"/>
    </source>
</evidence>
<evidence type="ECO:0000256" key="13">
    <source>
        <dbReference type="ARBA" id="ARBA00023212"/>
    </source>
</evidence>
<evidence type="ECO:0000256" key="7">
    <source>
        <dbReference type="ARBA" id="ARBA00022618"/>
    </source>
</evidence>
<feature type="compositionally biased region" description="Basic and acidic residues" evidence="19">
    <location>
        <begin position="123"/>
        <end position="156"/>
    </location>
</feature>
<keyword evidence="6" id="KW-0963">Cytoplasm</keyword>
<feature type="compositionally biased region" description="Acidic residues" evidence="19">
    <location>
        <begin position="1"/>
        <end position="10"/>
    </location>
</feature>
<keyword evidence="21" id="KW-1185">Reference proteome</keyword>
<comment type="subcellular location">
    <subcellularLocation>
        <location evidence="3">Chromosome</location>
        <location evidence="3">Centromere</location>
        <location evidence="3">Kinetochore</location>
    </subcellularLocation>
    <subcellularLocation>
        <location evidence="2">Cytoplasm</location>
        <location evidence="2">Cytoskeleton</location>
        <location evidence="2">Spindle</location>
    </subcellularLocation>
    <subcellularLocation>
        <location evidence="1">Nucleus</location>
    </subcellularLocation>
</comment>
<evidence type="ECO:0000256" key="1">
    <source>
        <dbReference type="ARBA" id="ARBA00004123"/>
    </source>
</evidence>
<keyword evidence="10" id="KW-0159">Chromosome partition</keyword>
<organism evidence="20 21">
    <name type="scientific">Microthyrium microscopicum</name>
    <dbReference type="NCBI Taxonomy" id="703497"/>
    <lineage>
        <taxon>Eukaryota</taxon>
        <taxon>Fungi</taxon>
        <taxon>Dikarya</taxon>
        <taxon>Ascomycota</taxon>
        <taxon>Pezizomycotina</taxon>
        <taxon>Dothideomycetes</taxon>
        <taxon>Dothideomycetes incertae sedis</taxon>
        <taxon>Microthyriales</taxon>
        <taxon>Microthyriaceae</taxon>
        <taxon>Microthyrium</taxon>
    </lineage>
</organism>
<keyword evidence="7" id="KW-0132">Cell division</keyword>
<evidence type="ECO:0000313" key="20">
    <source>
        <dbReference type="EMBL" id="KAF2665804.1"/>
    </source>
</evidence>
<gene>
    <name evidence="20" type="ORF">BT63DRAFT_428751</name>
</gene>
<evidence type="ECO:0000313" key="21">
    <source>
        <dbReference type="Proteomes" id="UP000799302"/>
    </source>
</evidence>
<proteinExistence type="inferred from homology"/>
<keyword evidence="16" id="KW-0137">Centromere</keyword>
<dbReference type="Pfam" id="PF08651">
    <property type="entry name" value="DASH_Duo1"/>
    <property type="match status" value="1"/>
</dbReference>
<dbReference type="PANTHER" id="PTHR28216:SF1">
    <property type="entry name" value="DASH COMPLEX SUBUNIT DUO1"/>
    <property type="match status" value="1"/>
</dbReference>
<comment type="similarity">
    <text evidence="4">Belongs to the DASH complex DUO1 family.</text>
</comment>
<dbReference type="OrthoDB" id="5599235at2759"/>
<keyword evidence="13" id="KW-0206">Cytoskeleton</keyword>